<gene>
    <name evidence="2" type="ORF">GCM10007853_19690</name>
</gene>
<protein>
    <submittedName>
        <fullName evidence="2">Uncharacterized protein</fullName>
    </submittedName>
</protein>
<reference evidence="2" key="1">
    <citation type="journal article" date="2014" name="Int. J. Syst. Evol. Microbiol.">
        <title>Complete genome of a new Firmicutes species belonging to the dominant human colonic microbiota ('Ruminococcus bicirculans') reveals two chromosomes and a selective capacity to utilize plant glucans.</title>
        <authorList>
            <consortium name="NISC Comparative Sequencing Program"/>
            <person name="Wegmann U."/>
            <person name="Louis P."/>
            <person name="Goesmann A."/>
            <person name="Henrissat B."/>
            <person name="Duncan S.H."/>
            <person name="Flint H.J."/>
        </authorList>
    </citation>
    <scope>NUCLEOTIDE SEQUENCE</scope>
    <source>
        <strain evidence="2">NBRC 108219</strain>
    </source>
</reference>
<organism evidence="2 3">
    <name type="scientific">Algimonas ampicilliniresistens</name>
    <dbReference type="NCBI Taxonomy" id="1298735"/>
    <lineage>
        <taxon>Bacteria</taxon>
        <taxon>Pseudomonadati</taxon>
        <taxon>Pseudomonadota</taxon>
        <taxon>Alphaproteobacteria</taxon>
        <taxon>Maricaulales</taxon>
        <taxon>Robiginitomaculaceae</taxon>
        <taxon>Algimonas</taxon>
    </lineage>
</organism>
<comment type="caution">
    <text evidence="2">The sequence shown here is derived from an EMBL/GenBank/DDBJ whole genome shotgun (WGS) entry which is preliminary data.</text>
</comment>
<accession>A0ABQ5VBN1</accession>
<keyword evidence="1" id="KW-1133">Transmembrane helix</keyword>
<proteinExistence type="predicted"/>
<keyword evidence="1" id="KW-0812">Transmembrane</keyword>
<evidence type="ECO:0000313" key="3">
    <source>
        <dbReference type="Proteomes" id="UP001161391"/>
    </source>
</evidence>
<reference evidence="2" key="2">
    <citation type="submission" date="2023-01" db="EMBL/GenBank/DDBJ databases">
        <title>Draft genome sequence of Algimonas ampicilliniresistens strain NBRC 108219.</title>
        <authorList>
            <person name="Sun Q."/>
            <person name="Mori K."/>
        </authorList>
    </citation>
    <scope>NUCLEOTIDE SEQUENCE</scope>
    <source>
        <strain evidence="2">NBRC 108219</strain>
    </source>
</reference>
<dbReference type="EMBL" id="BSNK01000002">
    <property type="protein sequence ID" value="GLQ24095.1"/>
    <property type="molecule type" value="Genomic_DNA"/>
</dbReference>
<name>A0ABQ5VBN1_9PROT</name>
<keyword evidence="1" id="KW-0472">Membrane</keyword>
<evidence type="ECO:0000313" key="2">
    <source>
        <dbReference type="EMBL" id="GLQ24095.1"/>
    </source>
</evidence>
<dbReference type="Proteomes" id="UP001161391">
    <property type="component" value="Unassembled WGS sequence"/>
</dbReference>
<feature type="transmembrane region" description="Helical" evidence="1">
    <location>
        <begin position="33"/>
        <end position="52"/>
    </location>
</feature>
<evidence type="ECO:0000256" key="1">
    <source>
        <dbReference type="SAM" id="Phobius"/>
    </source>
</evidence>
<sequence>MALPSYLLSLFAPGARLWPAPITDSAKCPVALWVVVRLFAGMIFRVIFRVIFRPKTGFIGKRRRAHVCGTGSLLR</sequence>
<keyword evidence="3" id="KW-1185">Reference proteome</keyword>